<dbReference type="OrthoDB" id="2550144at2"/>
<dbReference type="PATRIC" id="fig|1705561.3.peg.6635"/>
<gene>
    <name evidence="1" type="ORF">AMS66_31320</name>
</gene>
<reference evidence="1 2" key="1">
    <citation type="submission" date="2015-08" db="EMBL/GenBank/DDBJ databases">
        <title>Draft genome sequence of cellulolytic and xylanolytic Paenibacillus sp. A59, isolated from a decaying forest soil from Patagonia, Argentina.</title>
        <authorList>
            <person name="Ghio S."/>
            <person name="Caceres A.M."/>
            <person name="Talia P."/>
            <person name="Grasso D."/>
            <person name="Campos E."/>
        </authorList>
    </citation>
    <scope>NUCLEOTIDE SEQUENCE [LARGE SCALE GENOMIC DNA]</scope>
    <source>
        <strain evidence="1 2">A59</strain>
    </source>
</reference>
<keyword evidence="2" id="KW-1185">Reference proteome</keyword>
<protein>
    <submittedName>
        <fullName evidence="1">Uncharacterized protein</fullName>
    </submittedName>
</protein>
<sequence>MAENILLGALRRYEFYSYCTTFIQTLYETVTQDLYGDIHWEWTLSTNNTYATPKAWNNSNYTSANNGTITAKNLKDPSMFFTICTNLSQVNAYDNRVYYKNYILRTGFRNNGAAVIPDLYTQVGHLSEIPLHTGDSYVSSYNTTNSYTNVYFKWTLFITEQYIFLYGEPQNNLGVAYPIRLYLGRLKPFEEEDPLISNDFVGVFSHFPMGLDDAADELKYRAGGGYVRSSRNGTPNALYNLATSSQVPSPGVGGRFFISPFYVWHDKEGARGEFYGIRTAVLKDASKYPDGSILDLGDERYYVFHAYSQAHPATYQGWFTTAGKYVEGQPYFFDSPLLLGGGQRVLLFEIEKEV</sequence>
<evidence type="ECO:0000313" key="2">
    <source>
        <dbReference type="Proteomes" id="UP000037688"/>
    </source>
</evidence>
<comment type="caution">
    <text evidence="1">The sequence shown here is derived from an EMBL/GenBank/DDBJ whole genome shotgun (WGS) entry which is preliminary data.</text>
</comment>
<organism evidence="1 2">
    <name type="scientific">Paenibacillus xylanivorans</name>
    <dbReference type="NCBI Taxonomy" id="1705561"/>
    <lineage>
        <taxon>Bacteria</taxon>
        <taxon>Bacillati</taxon>
        <taxon>Bacillota</taxon>
        <taxon>Bacilli</taxon>
        <taxon>Bacillales</taxon>
        <taxon>Paenibacillaceae</taxon>
        <taxon>Paenibacillus</taxon>
    </lineage>
</organism>
<name>A0A0N0C2H0_9BACL</name>
<accession>A0A0N0C2H0</accession>
<dbReference type="RefSeq" id="WP_053784481.1">
    <property type="nucleotide sequence ID" value="NZ_LITU01000083.1"/>
</dbReference>
<dbReference type="EMBL" id="LITU01000083">
    <property type="protein sequence ID" value="KOY12875.1"/>
    <property type="molecule type" value="Genomic_DNA"/>
</dbReference>
<dbReference type="Proteomes" id="UP000037688">
    <property type="component" value="Unassembled WGS sequence"/>
</dbReference>
<evidence type="ECO:0000313" key="1">
    <source>
        <dbReference type="EMBL" id="KOY12875.1"/>
    </source>
</evidence>
<proteinExistence type="predicted"/>
<dbReference type="AlphaFoldDB" id="A0A0N0C2H0"/>